<accession>A0A1I1JUK1</accession>
<dbReference type="EMBL" id="FOKV01000005">
    <property type="protein sequence ID" value="SFC52045.1"/>
    <property type="molecule type" value="Genomic_DNA"/>
</dbReference>
<name>A0A1I1JUK1_9FLAO</name>
<protein>
    <recommendedName>
        <fullName evidence="3">Peptidase E</fullName>
    </recommendedName>
</protein>
<dbReference type="Proteomes" id="UP000199438">
    <property type="component" value="Unassembled WGS sequence"/>
</dbReference>
<sequence>MKKALLLILVVFTSLSFKTTPHKFYLSVTEIEYKEEQKDLQIISKVFIDDFQKVLETRYEESITLSKDEESGPVKELIQKYLRSKLHISADGKEVKLRYLGKKYDKDQLVLFIEGENLEPFKKISITNAVLTDMFDDQKNVVNVKVKDEVKSLMLRRDADTDVLNFGS</sequence>
<evidence type="ECO:0008006" key="3">
    <source>
        <dbReference type="Google" id="ProtNLM"/>
    </source>
</evidence>
<keyword evidence="2" id="KW-1185">Reference proteome</keyword>
<organism evidence="1 2">
    <name type="scientific">Zunongwangia mangrovi</name>
    <dbReference type="NCBI Taxonomy" id="1334022"/>
    <lineage>
        <taxon>Bacteria</taxon>
        <taxon>Pseudomonadati</taxon>
        <taxon>Bacteroidota</taxon>
        <taxon>Flavobacteriia</taxon>
        <taxon>Flavobacteriales</taxon>
        <taxon>Flavobacteriaceae</taxon>
        <taxon>Zunongwangia</taxon>
    </lineage>
</organism>
<proteinExistence type="predicted"/>
<gene>
    <name evidence="1" type="ORF">SAMN04487907_10576</name>
</gene>
<evidence type="ECO:0000313" key="2">
    <source>
        <dbReference type="Proteomes" id="UP000199438"/>
    </source>
</evidence>
<dbReference type="Pfam" id="PF20420">
    <property type="entry name" value="DUF6702"/>
    <property type="match status" value="1"/>
</dbReference>
<dbReference type="InterPro" id="IPR046525">
    <property type="entry name" value="DUF6702"/>
</dbReference>
<dbReference type="STRING" id="1334022.SAMN04487907_10576"/>
<reference evidence="2" key="1">
    <citation type="submission" date="2016-10" db="EMBL/GenBank/DDBJ databases">
        <authorList>
            <person name="Varghese N."/>
            <person name="Submissions S."/>
        </authorList>
    </citation>
    <scope>NUCLEOTIDE SEQUENCE [LARGE SCALE GENOMIC DNA]</scope>
    <source>
        <strain evidence="2">DSM 24499</strain>
    </source>
</reference>
<evidence type="ECO:0000313" key="1">
    <source>
        <dbReference type="EMBL" id="SFC52045.1"/>
    </source>
</evidence>
<dbReference type="RefSeq" id="WP_175487034.1">
    <property type="nucleotide sequence ID" value="NZ_FOKV01000005.1"/>
</dbReference>
<dbReference type="AlphaFoldDB" id="A0A1I1JUK1"/>